<organism evidence="1 2">
    <name type="scientific">Hymenolepis diminuta</name>
    <name type="common">Rat tapeworm</name>
    <dbReference type="NCBI Taxonomy" id="6216"/>
    <lineage>
        <taxon>Eukaryota</taxon>
        <taxon>Metazoa</taxon>
        <taxon>Spiralia</taxon>
        <taxon>Lophotrochozoa</taxon>
        <taxon>Platyhelminthes</taxon>
        <taxon>Cestoda</taxon>
        <taxon>Eucestoda</taxon>
        <taxon>Cyclophyllidea</taxon>
        <taxon>Hymenolepididae</taxon>
        <taxon>Hymenolepis</taxon>
    </lineage>
</organism>
<protein>
    <submittedName>
        <fullName evidence="1">Uncharacterized protein</fullName>
    </submittedName>
</protein>
<accession>A0A564ZAM3</accession>
<gene>
    <name evidence="1" type="ORF">WMSIL1_LOCUS14152</name>
</gene>
<feature type="non-terminal residue" evidence="1">
    <location>
        <position position="243"/>
    </location>
</feature>
<feature type="non-terminal residue" evidence="1">
    <location>
        <position position="1"/>
    </location>
</feature>
<keyword evidence="2" id="KW-1185">Reference proteome</keyword>
<evidence type="ECO:0000313" key="2">
    <source>
        <dbReference type="Proteomes" id="UP000321570"/>
    </source>
</evidence>
<dbReference type="Proteomes" id="UP000321570">
    <property type="component" value="Unassembled WGS sequence"/>
</dbReference>
<proteinExistence type="predicted"/>
<dbReference type="AlphaFoldDB" id="A0A564ZAM3"/>
<name>A0A564ZAM3_HYMDI</name>
<dbReference type="EMBL" id="CABIJS010000705">
    <property type="protein sequence ID" value="VUZ56510.1"/>
    <property type="molecule type" value="Genomic_DNA"/>
</dbReference>
<reference evidence="1 2" key="1">
    <citation type="submission" date="2019-07" db="EMBL/GenBank/DDBJ databases">
        <authorList>
            <person name="Jastrzebski P J."/>
            <person name="Paukszto L."/>
            <person name="Jastrzebski P J."/>
        </authorList>
    </citation>
    <scope>NUCLEOTIDE SEQUENCE [LARGE SCALE GENOMIC DNA]</scope>
    <source>
        <strain evidence="1 2">WMS-il1</strain>
    </source>
</reference>
<evidence type="ECO:0000313" key="1">
    <source>
        <dbReference type="EMBL" id="VUZ56510.1"/>
    </source>
</evidence>
<sequence>VTVRRSASQTLFGTRRSGRIFRELTPIQPSSKSSKSESSRTVFPSRYLEESSISSMDSADLRNINIDELAAYVMNEILTRIKDFKEFEPKRGVKLHGEDGSKISRRRYVSETSRISREDQWRRKKTRGLIEGMQDSFRESGNIHSLTPGEIREALTNSDFEEVADEFKDLYGRQIIRSDDNSLLQKITCQMDTVSSKIGEPLAIDKMMNLLSVLKAEDRKCAANEQLMEYFDELDPESMTYLE</sequence>